<evidence type="ECO:0000256" key="4">
    <source>
        <dbReference type="PROSITE-ProRule" id="PRU00335"/>
    </source>
</evidence>
<keyword evidence="2 4" id="KW-0238">DNA-binding</keyword>
<dbReference type="PANTHER" id="PTHR30055:SF234">
    <property type="entry name" value="HTH-TYPE TRANSCRIPTIONAL REGULATOR BETI"/>
    <property type="match status" value="1"/>
</dbReference>
<dbReference type="PROSITE" id="PS01081">
    <property type="entry name" value="HTH_TETR_1"/>
    <property type="match status" value="1"/>
</dbReference>
<dbReference type="InterPro" id="IPR036271">
    <property type="entry name" value="Tet_transcr_reg_TetR-rel_C_sf"/>
</dbReference>
<evidence type="ECO:0000256" key="2">
    <source>
        <dbReference type="ARBA" id="ARBA00023125"/>
    </source>
</evidence>
<dbReference type="PROSITE" id="PS50977">
    <property type="entry name" value="HTH_TETR_2"/>
    <property type="match status" value="1"/>
</dbReference>
<keyword evidence="8" id="KW-1185">Reference proteome</keyword>
<feature type="region of interest" description="Disordered" evidence="5">
    <location>
        <begin position="1"/>
        <end position="28"/>
    </location>
</feature>
<dbReference type="InterPro" id="IPR009057">
    <property type="entry name" value="Homeodomain-like_sf"/>
</dbReference>
<proteinExistence type="predicted"/>
<evidence type="ECO:0000256" key="5">
    <source>
        <dbReference type="SAM" id="MobiDB-lite"/>
    </source>
</evidence>
<keyword evidence="1" id="KW-0805">Transcription regulation</keyword>
<reference evidence="7 8" key="1">
    <citation type="submission" date="2019-12" db="EMBL/GenBank/DDBJ databases">
        <title>Genomic-based taxomic classification of the family Erythrobacteraceae.</title>
        <authorList>
            <person name="Xu L."/>
        </authorList>
    </citation>
    <scope>NUCLEOTIDE SEQUENCE [LARGE SCALE GENOMIC DNA]</scope>
    <source>
        <strain evidence="7 8">KCTC 52763</strain>
    </source>
</reference>
<evidence type="ECO:0000259" key="6">
    <source>
        <dbReference type="PROSITE" id="PS50977"/>
    </source>
</evidence>
<accession>A0A844ZV38</accession>
<dbReference type="PRINTS" id="PR00455">
    <property type="entry name" value="HTHTETR"/>
</dbReference>
<dbReference type="AlphaFoldDB" id="A0A844ZV38"/>
<comment type="caution">
    <text evidence="7">The sequence shown here is derived from an EMBL/GenBank/DDBJ whole genome shotgun (WGS) entry which is preliminary data.</text>
</comment>
<dbReference type="InterPro" id="IPR001647">
    <property type="entry name" value="HTH_TetR"/>
</dbReference>
<evidence type="ECO:0000313" key="8">
    <source>
        <dbReference type="Proteomes" id="UP000442714"/>
    </source>
</evidence>
<dbReference type="GO" id="GO:0003700">
    <property type="term" value="F:DNA-binding transcription factor activity"/>
    <property type="evidence" value="ECO:0007669"/>
    <property type="project" value="TreeGrafter"/>
</dbReference>
<organism evidence="7 8">
    <name type="scientific">Pontixanthobacter aquaemixtae</name>
    <dbReference type="NCBI Taxonomy" id="1958940"/>
    <lineage>
        <taxon>Bacteria</taxon>
        <taxon>Pseudomonadati</taxon>
        <taxon>Pseudomonadota</taxon>
        <taxon>Alphaproteobacteria</taxon>
        <taxon>Sphingomonadales</taxon>
        <taxon>Erythrobacteraceae</taxon>
        <taxon>Pontixanthobacter</taxon>
    </lineage>
</organism>
<dbReference type="Pfam" id="PF00440">
    <property type="entry name" value="TetR_N"/>
    <property type="match status" value="1"/>
</dbReference>
<evidence type="ECO:0000256" key="1">
    <source>
        <dbReference type="ARBA" id="ARBA00023015"/>
    </source>
</evidence>
<dbReference type="InterPro" id="IPR050109">
    <property type="entry name" value="HTH-type_TetR-like_transc_reg"/>
</dbReference>
<sequence>MGAGDLARKPNGLPGTLDASGKRPRTERGRKTLRKLLDAATVEFGERGFHEASISGITRRAGVALGSFYTYFDSKDAIFRALVADMSDSVKHAAREAIAGDLSALEVERAALKGFLDFAAKHKEIYRIIDEAEFVDPASYQSHYETTAERILDRLKEGAAKGQFRADPQEVHAWALMGMNVFLGLRFAIWGRDGDLPSDEIAAAANSLLANGISVSK</sequence>
<dbReference type="Gene3D" id="1.10.10.60">
    <property type="entry name" value="Homeodomain-like"/>
    <property type="match status" value="1"/>
</dbReference>
<dbReference type="OrthoDB" id="9811084at2"/>
<keyword evidence="3" id="KW-0804">Transcription</keyword>
<dbReference type="GO" id="GO:0000976">
    <property type="term" value="F:transcription cis-regulatory region binding"/>
    <property type="evidence" value="ECO:0007669"/>
    <property type="project" value="TreeGrafter"/>
</dbReference>
<dbReference type="SUPFAM" id="SSF46689">
    <property type="entry name" value="Homeodomain-like"/>
    <property type="match status" value="1"/>
</dbReference>
<dbReference type="RefSeq" id="WP_160602808.1">
    <property type="nucleotide sequence ID" value="NZ_WTYX01000001.1"/>
</dbReference>
<protein>
    <submittedName>
        <fullName evidence="7">TetR family transcriptional regulator</fullName>
    </submittedName>
</protein>
<evidence type="ECO:0000256" key="3">
    <source>
        <dbReference type="ARBA" id="ARBA00023163"/>
    </source>
</evidence>
<dbReference type="PANTHER" id="PTHR30055">
    <property type="entry name" value="HTH-TYPE TRANSCRIPTIONAL REGULATOR RUTR"/>
    <property type="match status" value="1"/>
</dbReference>
<dbReference type="Gene3D" id="1.10.357.10">
    <property type="entry name" value="Tetracycline Repressor, domain 2"/>
    <property type="match status" value="1"/>
</dbReference>
<dbReference type="EMBL" id="WTYX01000001">
    <property type="protein sequence ID" value="MXO89409.1"/>
    <property type="molecule type" value="Genomic_DNA"/>
</dbReference>
<name>A0A844ZV38_9SPHN</name>
<dbReference type="Proteomes" id="UP000442714">
    <property type="component" value="Unassembled WGS sequence"/>
</dbReference>
<dbReference type="SUPFAM" id="SSF48498">
    <property type="entry name" value="Tetracyclin repressor-like, C-terminal domain"/>
    <property type="match status" value="1"/>
</dbReference>
<gene>
    <name evidence="7" type="ORF">GRI41_01095</name>
</gene>
<evidence type="ECO:0000313" key="7">
    <source>
        <dbReference type="EMBL" id="MXO89409.1"/>
    </source>
</evidence>
<feature type="domain" description="HTH tetR-type" evidence="6">
    <location>
        <begin position="30"/>
        <end position="90"/>
    </location>
</feature>
<dbReference type="InterPro" id="IPR023772">
    <property type="entry name" value="DNA-bd_HTH_TetR-type_CS"/>
</dbReference>
<feature type="DNA-binding region" description="H-T-H motif" evidence="4">
    <location>
        <begin position="53"/>
        <end position="72"/>
    </location>
</feature>